<sequence>MHGRSALLLVGVAFVSLAAACSSSEAVTGSPEDLPTASVPDTELEATGPVYPVTQAALDAMPEAQAAAVADGTVTESEFERAILALVACLEESGVEVTDFSTKAGSWSIAYASVDEESLQEDAIYLDCYSTHVQDVESYYFAERQPSAEEDAVQHEVDRTFMIGCLQRAGVDVADDAGMEEINSVGIVQDEPAWARCALRMNELAGRF</sequence>
<dbReference type="PROSITE" id="PS51257">
    <property type="entry name" value="PROKAR_LIPOPROTEIN"/>
    <property type="match status" value="1"/>
</dbReference>
<reference evidence="1" key="1">
    <citation type="submission" date="2018-06" db="EMBL/GenBank/DDBJ databases">
        <authorList>
            <person name="Zhirakovskaya E."/>
        </authorList>
    </citation>
    <scope>NUCLEOTIDE SEQUENCE</scope>
</reference>
<proteinExistence type="predicted"/>
<evidence type="ECO:0008006" key="2">
    <source>
        <dbReference type="Google" id="ProtNLM"/>
    </source>
</evidence>
<name>A0A3B0SYK5_9ZZZZ</name>
<dbReference type="EMBL" id="UOEK01000624">
    <property type="protein sequence ID" value="VAW09650.1"/>
    <property type="molecule type" value="Genomic_DNA"/>
</dbReference>
<evidence type="ECO:0000313" key="1">
    <source>
        <dbReference type="EMBL" id="VAW09650.1"/>
    </source>
</evidence>
<protein>
    <recommendedName>
        <fullName evidence="2">Lipoprotein</fullName>
    </recommendedName>
</protein>
<dbReference type="AlphaFoldDB" id="A0A3B0SYK5"/>
<organism evidence="1">
    <name type="scientific">hydrothermal vent metagenome</name>
    <dbReference type="NCBI Taxonomy" id="652676"/>
    <lineage>
        <taxon>unclassified sequences</taxon>
        <taxon>metagenomes</taxon>
        <taxon>ecological metagenomes</taxon>
    </lineage>
</organism>
<gene>
    <name evidence="1" type="ORF">MNBD_ACTINO02-2507</name>
</gene>
<accession>A0A3B0SYK5</accession>